<reference evidence="2 3" key="1">
    <citation type="submission" date="2019-02" db="EMBL/GenBank/DDBJ databases">
        <title>Deep-cultivation of Planctomycetes and their phenomic and genomic characterization uncovers novel biology.</title>
        <authorList>
            <person name="Wiegand S."/>
            <person name="Jogler M."/>
            <person name="Boedeker C."/>
            <person name="Pinto D."/>
            <person name="Vollmers J."/>
            <person name="Rivas-Marin E."/>
            <person name="Kohn T."/>
            <person name="Peeters S.H."/>
            <person name="Heuer A."/>
            <person name="Rast P."/>
            <person name="Oberbeckmann S."/>
            <person name="Bunk B."/>
            <person name="Jeske O."/>
            <person name="Meyerdierks A."/>
            <person name="Storesund J.E."/>
            <person name="Kallscheuer N."/>
            <person name="Luecker S."/>
            <person name="Lage O.M."/>
            <person name="Pohl T."/>
            <person name="Merkel B.J."/>
            <person name="Hornburger P."/>
            <person name="Mueller R.-W."/>
            <person name="Bruemmer F."/>
            <person name="Labrenz M."/>
            <person name="Spormann A.M."/>
            <person name="Op Den Camp H."/>
            <person name="Overmann J."/>
            <person name="Amann R."/>
            <person name="Jetten M.S.M."/>
            <person name="Mascher T."/>
            <person name="Medema M.H."/>
            <person name="Devos D.P."/>
            <person name="Kaster A.-K."/>
            <person name="Ovreas L."/>
            <person name="Rohde M."/>
            <person name="Galperin M.Y."/>
            <person name="Jogler C."/>
        </authorList>
    </citation>
    <scope>NUCLEOTIDE SEQUENCE [LARGE SCALE GENOMIC DNA]</scope>
    <source>
        <strain evidence="2 3">Pla52n</strain>
    </source>
</reference>
<evidence type="ECO:0000313" key="3">
    <source>
        <dbReference type="Proteomes" id="UP000320176"/>
    </source>
</evidence>
<name>A0A5C6A338_9BACT</name>
<dbReference type="Proteomes" id="UP000320176">
    <property type="component" value="Unassembled WGS sequence"/>
</dbReference>
<proteinExistence type="predicted"/>
<organism evidence="2 3">
    <name type="scientific">Stieleria varia</name>
    <dbReference type="NCBI Taxonomy" id="2528005"/>
    <lineage>
        <taxon>Bacteria</taxon>
        <taxon>Pseudomonadati</taxon>
        <taxon>Planctomycetota</taxon>
        <taxon>Planctomycetia</taxon>
        <taxon>Pirellulales</taxon>
        <taxon>Pirellulaceae</taxon>
        <taxon>Stieleria</taxon>
    </lineage>
</organism>
<accession>A0A5C6A338</accession>
<evidence type="ECO:0000313" key="2">
    <source>
        <dbReference type="EMBL" id="TWT93747.1"/>
    </source>
</evidence>
<gene>
    <name evidence="2" type="ORF">Pla52n_55750</name>
</gene>
<dbReference type="EMBL" id="SJPN01000008">
    <property type="protein sequence ID" value="TWT93747.1"/>
    <property type="molecule type" value="Genomic_DNA"/>
</dbReference>
<comment type="caution">
    <text evidence="2">The sequence shown here is derived from an EMBL/GenBank/DDBJ whole genome shotgun (WGS) entry which is preliminary data.</text>
</comment>
<evidence type="ECO:0000256" key="1">
    <source>
        <dbReference type="SAM" id="MobiDB-lite"/>
    </source>
</evidence>
<sequence length="254" mass="27966">MNHLDLGGIISCSLLLVVVATLTSASGCSKHQSPQTQWLTPNELTLVETEQYSGFVVRLKRVTERSAITSPNYEVDVSCDAYALLDKDAGQWSFFTLVDFKGPSPRFARYRSNDGKLEVIDSLVKGNSFWQISDSGVVNKVVQDVEREGDETMSDEFISFNNVLIAWKSIGELKGNNISFKIHGEEFACVCIPNDGDLIFKVARVPGNEVEIYLSTRQPIQWELFSGDVEGSEPLNPSDSGGEKTSEANLVDGT</sequence>
<feature type="region of interest" description="Disordered" evidence="1">
    <location>
        <begin position="231"/>
        <end position="254"/>
    </location>
</feature>
<dbReference type="AlphaFoldDB" id="A0A5C6A338"/>
<keyword evidence="3" id="KW-1185">Reference proteome</keyword>
<protein>
    <submittedName>
        <fullName evidence="2">Uncharacterized protein</fullName>
    </submittedName>
</protein>